<dbReference type="Proteomes" id="UP000481153">
    <property type="component" value="Unassembled WGS sequence"/>
</dbReference>
<accession>A0A6G0WFL5</accession>
<feature type="transmembrane region" description="Helical" evidence="7">
    <location>
        <begin position="210"/>
        <end position="238"/>
    </location>
</feature>
<feature type="transmembrane region" description="Helical" evidence="7">
    <location>
        <begin position="170"/>
        <end position="190"/>
    </location>
</feature>
<evidence type="ECO:0000256" key="7">
    <source>
        <dbReference type="SAM" id="Phobius"/>
    </source>
</evidence>
<evidence type="ECO:0000313" key="9">
    <source>
        <dbReference type="EMBL" id="KAF0725515.1"/>
    </source>
</evidence>
<comment type="caution">
    <text evidence="9">The sequence shown here is derived from an EMBL/GenBank/DDBJ whole genome shotgun (WGS) entry which is preliminary data.</text>
</comment>
<comment type="similarity">
    <text evidence="6">Belongs to the major facilitator superfamily. Spinster (TC 2.A.1.49) family.</text>
</comment>
<feature type="transmembrane region" description="Helical" evidence="7">
    <location>
        <begin position="408"/>
        <end position="430"/>
    </location>
</feature>
<gene>
    <name evidence="9" type="ORF">Ae201684_016028</name>
</gene>
<evidence type="ECO:0000256" key="6">
    <source>
        <dbReference type="ARBA" id="ARBA00024338"/>
    </source>
</evidence>
<dbReference type="GO" id="GO:0022857">
    <property type="term" value="F:transmembrane transporter activity"/>
    <property type="evidence" value="ECO:0007669"/>
    <property type="project" value="InterPro"/>
</dbReference>
<keyword evidence="2" id="KW-0813">Transport</keyword>
<name>A0A6G0WFL5_9STRA</name>
<feature type="domain" description="Major facilitator superfamily (MFS) profile" evidence="8">
    <location>
        <begin position="6"/>
        <end position="430"/>
    </location>
</feature>
<dbReference type="Gene3D" id="1.20.1250.20">
    <property type="entry name" value="MFS general substrate transporter like domains"/>
    <property type="match status" value="1"/>
</dbReference>
<dbReference type="PROSITE" id="PS50850">
    <property type="entry name" value="MFS"/>
    <property type="match status" value="1"/>
</dbReference>
<reference evidence="9 10" key="1">
    <citation type="submission" date="2019-07" db="EMBL/GenBank/DDBJ databases">
        <title>Genomics analysis of Aphanomyces spp. identifies a new class of oomycete effector associated with host adaptation.</title>
        <authorList>
            <person name="Gaulin E."/>
        </authorList>
    </citation>
    <scope>NUCLEOTIDE SEQUENCE [LARGE SCALE GENOMIC DNA]</scope>
    <source>
        <strain evidence="9 10">ATCC 201684</strain>
    </source>
</reference>
<sequence length="453" mass="49393">MGNDAILTLLCLATFLVYLFRGIVVAAPVEFQSFLEQALYVPANETNVYFGLLESIFCASSSISIVWFGHFASRHRALPLFLLGLCLWCGGAGISGAALPWQNVYVLRLGRILSGVGDGALQALTPLFLEHHIKSSRQFWMSIYFTNSALGTGLSYLFGSMVTYKLGWHWAFYICAISMTPITLVLWLCLRRAEPIPIPDSNVSETSSEVTLAALGRLLQCPAFVLSCLGGAAYLFTLKALATFGPSILLGVGTFPQLWTAAIFGLTMMAASCIGSPLGGYIYAFASSRCSSDSSRFSVACRHQLAHVVIGIGGFLLMAWKLESPVWFLVGLVVGWISLAGTLSPTTMAVLLAVPPQLQSVAMRSFTTLAYFLGEVPAPIVVGWVKDWRASVCWNTQSDLCLDRLRSVLLWTVLWTGWAVFFAFVVYGIACCRRRRASKGHNVYVQDTSSNST</sequence>
<evidence type="ECO:0000259" key="8">
    <source>
        <dbReference type="PROSITE" id="PS50850"/>
    </source>
</evidence>
<evidence type="ECO:0000256" key="2">
    <source>
        <dbReference type="ARBA" id="ARBA00022448"/>
    </source>
</evidence>
<feature type="transmembrane region" description="Helical" evidence="7">
    <location>
        <begin position="328"/>
        <end position="354"/>
    </location>
</feature>
<dbReference type="Pfam" id="PF07690">
    <property type="entry name" value="MFS_1"/>
    <property type="match status" value="1"/>
</dbReference>
<protein>
    <recommendedName>
        <fullName evidence="8">Major facilitator superfamily (MFS) profile domain-containing protein</fullName>
    </recommendedName>
</protein>
<dbReference type="SUPFAM" id="SSF103473">
    <property type="entry name" value="MFS general substrate transporter"/>
    <property type="match status" value="1"/>
</dbReference>
<keyword evidence="10" id="KW-1185">Reference proteome</keyword>
<dbReference type="AlphaFoldDB" id="A0A6G0WFL5"/>
<proteinExistence type="inferred from homology"/>
<evidence type="ECO:0000313" key="10">
    <source>
        <dbReference type="Proteomes" id="UP000481153"/>
    </source>
</evidence>
<feature type="transmembrane region" description="Helical" evidence="7">
    <location>
        <begin position="50"/>
        <end position="68"/>
    </location>
</feature>
<organism evidence="9 10">
    <name type="scientific">Aphanomyces euteiches</name>
    <dbReference type="NCBI Taxonomy" id="100861"/>
    <lineage>
        <taxon>Eukaryota</taxon>
        <taxon>Sar</taxon>
        <taxon>Stramenopiles</taxon>
        <taxon>Oomycota</taxon>
        <taxon>Saprolegniomycetes</taxon>
        <taxon>Saprolegniales</taxon>
        <taxon>Verrucalvaceae</taxon>
        <taxon>Aphanomyces</taxon>
    </lineage>
</organism>
<evidence type="ECO:0000256" key="5">
    <source>
        <dbReference type="ARBA" id="ARBA00023136"/>
    </source>
</evidence>
<dbReference type="InterPro" id="IPR020846">
    <property type="entry name" value="MFS_dom"/>
</dbReference>
<comment type="subcellular location">
    <subcellularLocation>
        <location evidence="1">Membrane</location>
        <topology evidence="1">Multi-pass membrane protein</topology>
    </subcellularLocation>
</comment>
<dbReference type="InterPro" id="IPR011701">
    <property type="entry name" value="MFS"/>
</dbReference>
<evidence type="ECO:0000256" key="3">
    <source>
        <dbReference type="ARBA" id="ARBA00022692"/>
    </source>
</evidence>
<dbReference type="GO" id="GO:0016020">
    <property type="term" value="C:membrane"/>
    <property type="evidence" value="ECO:0007669"/>
    <property type="project" value="UniProtKB-SubCell"/>
</dbReference>
<keyword evidence="3 7" id="KW-0812">Transmembrane</keyword>
<dbReference type="PANTHER" id="PTHR23505:SF79">
    <property type="entry name" value="PROTEIN SPINSTER"/>
    <property type="match status" value="1"/>
</dbReference>
<dbReference type="InterPro" id="IPR036259">
    <property type="entry name" value="MFS_trans_sf"/>
</dbReference>
<keyword evidence="5 7" id="KW-0472">Membrane</keyword>
<dbReference type="InterPro" id="IPR044770">
    <property type="entry name" value="MFS_spinster-like"/>
</dbReference>
<dbReference type="PANTHER" id="PTHR23505">
    <property type="entry name" value="SPINSTER"/>
    <property type="match status" value="1"/>
</dbReference>
<evidence type="ECO:0000256" key="1">
    <source>
        <dbReference type="ARBA" id="ARBA00004141"/>
    </source>
</evidence>
<feature type="transmembrane region" description="Helical" evidence="7">
    <location>
        <begin position="305"/>
        <end position="322"/>
    </location>
</feature>
<feature type="transmembrane region" description="Helical" evidence="7">
    <location>
        <begin position="366"/>
        <end position="385"/>
    </location>
</feature>
<keyword evidence="4 7" id="KW-1133">Transmembrane helix</keyword>
<evidence type="ECO:0000256" key="4">
    <source>
        <dbReference type="ARBA" id="ARBA00022989"/>
    </source>
</evidence>
<feature type="transmembrane region" description="Helical" evidence="7">
    <location>
        <begin position="80"/>
        <end position="99"/>
    </location>
</feature>
<feature type="transmembrane region" description="Helical" evidence="7">
    <location>
        <begin position="258"/>
        <end position="284"/>
    </location>
</feature>
<dbReference type="EMBL" id="VJMJ01000240">
    <property type="protein sequence ID" value="KAF0725515.1"/>
    <property type="molecule type" value="Genomic_DNA"/>
</dbReference>
<dbReference type="VEuPathDB" id="FungiDB:AeMF1_019249"/>